<feature type="compositionally biased region" description="Basic residues" evidence="1">
    <location>
        <begin position="8"/>
        <end position="17"/>
    </location>
</feature>
<dbReference type="AlphaFoldDB" id="A0A6J4M813"/>
<feature type="region of interest" description="Disordered" evidence="1">
    <location>
        <begin position="51"/>
        <end position="294"/>
    </location>
</feature>
<reference evidence="2" key="1">
    <citation type="submission" date="2020-02" db="EMBL/GenBank/DDBJ databases">
        <authorList>
            <person name="Meier V. D."/>
        </authorList>
    </citation>
    <scope>NUCLEOTIDE SEQUENCE</scope>
    <source>
        <strain evidence="2">AVDCRST_MAG16</strain>
    </source>
</reference>
<name>A0A6J4M813_9ACTN</name>
<feature type="region of interest" description="Disordered" evidence="1">
    <location>
        <begin position="1"/>
        <end position="38"/>
    </location>
</feature>
<feature type="compositionally biased region" description="Basic and acidic residues" evidence="1">
    <location>
        <begin position="239"/>
        <end position="251"/>
    </location>
</feature>
<feature type="non-terminal residue" evidence="2">
    <location>
        <position position="294"/>
    </location>
</feature>
<sequence>DEGSPRLALRHAVHARRWPPDGLRRRGRGPAGAARARQPDVVVLLPVAAREPAAARAARDRAGPHRHGALGEAVDRRLPAHPGPTGRRLRRVRRRARPDRAGVARRPRLGRGDRPGLGRRPRRARGQAAGPQHRRLSHPAGQDAAVVAGGRPRAGPRGGGGPRSERLQPGSARHGHRPHRPRPGGQGRAHGALRQPGLPGRRARVRPRHPDVAARPGLRRPRPHRVAAAPAAGQADGRLLGDEGPGVRRDGPGPPAGPAAEGRGAPLPRRRPLRARGRRRPHRPDRGPAARSGV</sequence>
<protein>
    <submittedName>
        <fullName evidence="2">Haloalkane dehalogenase-like protein</fullName>
    </submittedName>
</protein>
<feature type="compositionally biased region" description="Basic residues" evidence="1">
    <location>
        <begin position="87"/>
        <end position="109"/>
    </location>
</feature>
<feature type="compositionally biased region" description="Low complexity" evidence="1">
    <location>
        <begin position="258"/>
        <end position="267"/>
    </location>
</feature>
<organism evidence="2">
    <name type="scientific">uncultured Frankineae bacterium</name>
    <dbReference type="NCBI Taxonomy" id="437475"/>
    <lineage>
        <taxon>Bacteria</taxon>
        <taxon>Bacillati</taxon>
        <taxon>Actinomycetota</taxon>
        <taxon>Actinomycetes</taxon>
        <taxon>Frankiales</taxon>
        <taxon>environmental samples</taxon>
    </lineage>
</organism>
<feature type="non-terminal residue" evidence="2">
    <location>
        <position position="1"/>
    </location>
</feature>
<gene>
    <name evidence="2" type="ORF">AVDCRST_MAG16-2451</name>
</gene>
<dbReference type="EMBL" id="CADCUE010000228">
    <property type="protein sequence ID" value="CAA9352438.1"/>
    <property type="molecule type" value="Genomic_DNA"/>
</dbReference>
<feature type="compositionally biased region" description="Basic residues" evidence="1">
    <location>
        <begin position="173"/>
        <end position="182"/>
    </location>
</feature>
<feature type="compositionally biased region" description="Low complexity" evidence="1">
    <location>
        <begin position="144"/>
        <end position="155"/>
    </location>
</feature>
<evidence type="ECO:0000313" key="2">
    <source>
        <dbReference type="EMBL" id="CAA9352438.1"/>
    </source>
</evidence>
<proteinExistence type="predicted"/>
<accession>A0A6J4M813</accession>
<evidence type="ECO:0000256" key="1">
    <source>
        <dbReference type="SAM" id="MobiDB-lite"/>
    </source>
</evidence>
<feature type="compositionally biased region" description="Basic residues" evidence="1">
    <location>
        <begin position="268"/>
        <end position="283"/>
    </location>
</feature>